<dbReference type="RefSeq" id="WP_310103421.1">
    <property type="nucleotide sequence ID" value="NZ_JAVDUU010000006.1"/>
</dbReference>
<feature type="domain" description="Protein FecR C-terminal" evidence="3">
    <location>
        <begin position="290"/>
        <end position="358"/>
    </location>
</feature>
<dbReference type="PANTHER" id="PTHR30273">
    <property type="entry name" value="PERIPLASMIC SIGNAL SENSOR AND SIGMA FACTOR ACTIVATOR FECR-RELATED"/>
    <property type="match status" value="1"/>
</dbReference>
<reference evidence="4 5" key="1">
    <citation type="submission" date="2023-07" db="EMBL/GenBank/DDBJ databases">
        <title>Sorghum-associated microbial communities from plants grown in Nebraska, USA.</title>
        <authorList>
            <person name="Schachtman D."/>
        </authorList>
    </citation>
    <scope>NUCLEOTIDE SEQUENCE [LARGE SCALE GENOMIC DNA]</scope>
    <source>
        <strain evidence="4 5">3262</strain>
    </source>
</reference>
<evidence type="ECO:0000259" key="2">
    <source>
        <dbReference type="Pfam" id="PF04773"/>
    </source>
</evidence>
<evidence type="ECO:0000256" key="1">
    <source>
        <dbReference type="SAM" id="Phobius"/>
    </source>
</evidence>
<dbReference type="PANTHER" id="PTHR30273:SF2">
    <property type="entry name" value="PROTEIN FECR"/>
    <property type="match status" value="1"/>
</dbReference>
<comment type="caution">
    <text evidence="4">The sequence shown here is derived from an EMBL/GenBank/DDBJ whole genome shotgun (WGS) entry which is preliminary data.</text>
</comment>
<feature type="domain" description="FecR protein" evidence="2">
    <location>
        <begin position="127"/>
        <end position="223"/>
    </location>
</feature>
<accession>A0ABU1TKR3</accession>
<dbReference type="Gene3D" id="3.55.50.30">
    <property type="match status" value="1"/>
</dbReference>
<dbReference type="Pfam" id="PF04773">
    <property type="entry name" value="FecR"/>
    <property type="match status" value="1"/>
</dbReference>
<dbReference type="Pfam" id="PF16344">
    <property type="entry name" value="FecR_C"/>
    <property type="match status" value="1"/>
</dbReference>
<dbReference type="Proteomes" id="UP001247620">
    <property type="component" value="Unassembled WGS sequence"/>
</dbReference>
<keyword evidence="1" id="KW-0812">Transmembrane</keyword>
<evidence type="ECO:0000313" key="4">
    <source>
        <dbReference type="EMBL" id="MDR6945406.1"/>
    </source>
</evidence>
<feature type="transmembrane region" description="Helical" evidence="1">
    <location>
        <begin position="96"/>
        <end position="113"/>
    </location>
</feature>
<evidence type="ECO:0000313" key="5">
    <source>
        <dbReference type="Proteomes" id="UP001247620"/>
    </source>
</evidence>
<dbReference type="InterPro" id="IPR012373">
    <property type="entry name" value="Ferrdict_sens_TM"/>
</dbReference>
<organism evidence="4 5">
    <name type="scientific">Mucilaginibacter pocheonensis</name>
    <dbReference type="NCBI Taxonomy" id="398050"/>
    <lineage>
        <taxon>Bacteria</taxon>
        <taxon>Pseudomonadati</taxon>
        <taxon>Bacteroidota</taxon>
        <taxon>Sphingobacteriia</taxon>
        <taxon>Sphingobacteriales</taxon>
        <taxon>Sphingobacteriaceae</taxon>
        <taxon>Mucilaginibacter</taxon>
    </lineage>
</organism>
<protein>
    <submittedName>
        <fullName evidence="4">Ferric-dicitrate binding protein FerR (Iron transport regulator)</fullName>
    </submittedName>
</protein>
<keyword evidence="1" id="KW-1133">Transmembrane helix</keyword>
<keyword evidence="1" id="KW-0472">Membrane</keyword>
<proteinExistence type="predicted"/>
<dbReference type="EMBL" id="JAVDUU010000006">
    <property type="protein sequence ID" value="MDR6945406.1"/>
    <property type="molecule type" value="Genomic_DNA"/>
</dbReference>
<sequence>MSEERITLLLTRKVAGEATADELKELEELLQANRDIIYYEEFLNELWRSPDKTTLSQAEIDKQYDEHLLRFKEELTFHPIEENVFVTERASKSNKLKYLLLIIPVLFIAGFLLQKKIKINPDGTYTTIVAGKRMRKQFQLPDGTKVWLNSESRLSYEGDMLSKDTRSVKLVGEAFFDVKHDKNHPFIVNTDKISIKVLGTAFDVQAYPNEEKSTTTLIRGSIELSVKNIDHSKIKLKPSEKFDLIEHKELSKEATGPDSVRNITLKLDNIIPLKVGDIQYTTETSWKENRLIIQNESFKELAPKLERWFGVHISINNNNALKYRFTGVFTDEKIEEALKAMQVIKQFNFKKEGNDVNIY</sequence>
<evidence type="ECO:0000259" key="3">
    <source>
        <dbReference type="Pfam" id="PF16344"/>
    </source>
</evidence>
<name>A0ABU1TKR3_9SPHI</name>
<dbReference type="InterPro" id="IPR032508">
    <property type="entry name" value="FecR_C"/>
</dbReference>
<gene>
    <name evidence="4" type="ORF">J2W55_005278</name>
</gene>
<keyword evidence="5" id="KW-1185">Reference proteome</keyword>
<dbReference type="PIRSF" id="PIRSF018266">
    <property type="entry name" value="FecR"/>
    <property type="match status" value="1"/>
</dbReference>
<dbReference type="InterPro" id="IPR006860">
    <property type="entry name" value="FecR"/>
</dbReference>
<dbReference type="Gene3D" id="2.60.120.1440">
    <property type="match status" value="1"/>
</dbReference>